<reference evidence="3 4" key="1">
    <citation type="journal article" date="2018" name="PLoS Genet.">
        <title>Population sequencing reveals clonal diversity and ancestral inbreeding in the grapevine cultivar Chardonnay.</title>
        <authorList>
            <person name="Roach M.J."/>
            <person name="Johnson D.L."/>
            <person name="Bohlmann J."/>
            <person name="van Vuuren H.J."/>
            <person name="Jones S.J."/>
            <person name="Pretorius I.S."/>
            <person name="Schmidt S.A."/>
            <person name="Borneman A.R."/>
        </authorList>
    </citation>
    <scope>NUCLEOTIDE SEQUENCE [LARGE SCALE GENOMIC DNA]</scope>
    <source>
        <strain evidence="4">cv. Chardonnay</strain>
        <tissue evidence="3">Leaf</tissue>
    </source>
</reference>
<dbReference type="InterPro" id="IPR011990">
    <property type="entry name" value="TPR-like_helical_dom_sf"/>
</dbReference>
<feature type="repeat" description="PPR" evidence="2">
    <location>
        <begin position="131"/>
        <end position="165"/>
    </location>
</feature>
<dbReference type="InterPro" id="IPR046960">
    <property type="entry name" value="PPR_At4g14850-like_plant"/>
</dbReference>
<dbReference type="FunFam" id="1.25.40.10:FF:000696">
    <property type="entry name" value="Pentatricopeptide repeat-containing protein chloroplastic"/>
    <property type="match status" value="1"/>
</dbReference>
<dbReference type="FunFam" id="1.25.40.10:FF:003308">
    <property type="entry name" value="Uncharacterized protein"/>
    <property type="match status" value="1"/>
</dbReference>
<evidence type="ECO:0000256" key="2">
    <source>
        <dbReference type="PROSITE-ProRule" id="PRU00708"/>
    </source>
</evidence>
<gene>
    <name evidence="3" type="primary">PCMP-H60_0</name>
    <name evidence="3" type="ORF">CK203_070868</name>
</gene>
<protein>
    <submittedName>
        <fullName evidence="3">Pentatricopeptide repeat-containing protein</fullName>
    </submittedName>
</protein>
<feature type="repeat" description="PPR" evidence="2">
    <location>
        <begin position="538"/>
        <end position="572"/>
    </location>
</feature>
<dbReference type="Pfam" id="PF20431">
    <property type="entry name" value="E_motif"/>
    <property type="match status" value="1"/>
</dbReference>
<dbReference type="GO" id="GO:0009451">
    <property type="term" value="P:RNA modification"/>
    <property type="evidence" value="ECO:0007669"/>
    <property type="project" value="InterPro"/>
</dbReference>
<dbReference type="Pfam" id="PF01535">
    <property type="entry name" value="PPR"/>
    <property type="match status" value="4"/>
</dbReference>
<dbReference type="PROSITE" id="PS51375">
    <property type="entry name" value="PPR"/>
    <property type="match status" value="5"/>
</dbReference>
<evidence type="ECO:0000256" key="1">
    <source>
        <dbReference type="ARBA" id="ARBA00022737"/>
    </source>
</evidence>
<evidence type="ECO:0000313" key="3">
    <source>
        <dbReference type="EMBL" id="RVW42453.1"/>
    </source>
</evidence>
<dbReference type="FunFam" id="1.25.40.10:FF:001093">
    <property type="entry name" value="Pentatricopeptide repeat-containing protein At2g34400"/>
    <property type="match status" value="1"/>
</dbReference>
<accession>A0A438E472</accession>
<evidence type="ECO:0000313" key="4">
    <source>
        <dbReference type="Proteomes" id="UP000288805"/>
    </source>
</evidence>
<dbReference type="Pfam" id="PF13041">
    <property type="entry name" value="PPR_2"/>
    <property type="match status" value="5"/>
</dbReference>
<feature type="repeat" description="PPR" evidence="2">
    <location>
        <begin position="437"/>
        <end position="471"/>
    </location>
</feature>
<dbReference type="Gene3D" id="1.25.40.10">
    <property type="entry name" value="Tetratricopeptide repeat domain"/>
    <property type="match status" value="5"/>
</dbReference>
<dbReference type="FunFam" id="1.25.40.10:FF:000196">
    <property type="entry name" value="Pentatricopeptide repeat-containing protein At4g14850"/>
    <property type="match status" value="1"/>
</dbReference>
<dbReference type="PANTHER" id="PTHR47926">
    <property type="entry name" value="PENTATRICOPEPTIDE REPEAT-CONTAINING PROTEIN"/>
    <property type="match status" value="1"/>
</dbReference>
<comment type="caution">
    <text evidence="3">The sequence shown here is derived from an EMBL/GenBank/DDBJ whole genome shotgun (WGS) entry which is preliminary data.</text>
</comment>
<proteinExistence type="predicted"/>
<organism evidence="3 4">
    <name type="scientific">Vitis vinifera</name>
    <name type="common">Grape</name>
    <dbReference type="NCBI Taxonomy" id="29760"/>
    <lineage>
        <taxon>Eukaryota</taxon>
        <taxon>Viridiplantae</taxon>
        <taxon>Streptophyta</taxon>
        <taxon>Embryophyta</taxon>
        <taxon>Tracheophyta</taxon>
        <taxon>Spermatophyta</taxon>
        <taxon>Magnoliopsida</taxon>
        <taxon>eudicotyledons</taxon>
        <taxon>Gunneridae</taxon>
        <taxon>Pentapetalae</taxon>
        <taxon>rosids</taxon>
        <taxon>Vitales</taxon>
        <taxon>Vitaceae</taxon>
        <taxon>Viteae</taxon>
        <taxon>Vitis</taxon>
    </lineage>
</organism>
<feature type="repeat" description="PPR" evidence="2">
    <location>
        <begin position="335"/>
        <end position="369"/>
    </location>
</feature>
<dbReference type="EMBL" id="QGNW01001405">
    <property type="protein sequence ID" value="RVW42453.1"/>
    <property type="molecule type" value="Genomic_DNA"/>
</dbReference>
<dbReference type="NCBIfam" id="TIGR00756">
    <property type="entry name" value="PPR"/>
    <property type="match status" value="6"/>
</dbReference>
<feature type="repeat" description="PPR" evidence="2">
    <location>
        <begin position="232"/>
        <end position="266"/>
    </location>
</feature>
<dbReference type="Proteomes" id="UP000288805">
    <property type="component" value="Unassembled WGS sequence"/>
</dbReference>
<dbReference type="InterPro" id="IPR046848">
    <property type="entry name" value="E_motif"/>
</dbReference>
<dbReference type="InterPro" id="IPR002885">
    <property type="entry name" value="PPR_rpt"/>
</dbReference>
<dbReference type="FunFam" id="1.25.40.10:FF:002010">
    <property type="entry name" value="Os12g0109800 protein"/>
    <property type="match status" value="1"/>
</dbReference>
<dbReference type="Pfam" id="PF20430">
    <property type="entry name" value="Eplus_motif"/>
    <property type="match status" value="1"/>
</dbReference>
<dbReference type="AlphaFoldDB" id="A0A438E472"/>
<name>A0A438E472_VITVI</name>
<keyword evidence="1" id="KW-0677">Repeat</keyword>
<sequence>MSFSMKLSASQLPLFELPTAVSNNRTGSLAVSVPSQTAKKSKIVVGRNRPESIGISETYQQTQVQDLIDVLRDCAEKGSIREAKAVHGLVLKSNFEDKDLMVLFNHAAHVYSKCSEFRAACGVFDEMPQRNVFSWTVMIVGSTEHGLFFDGFKFFCEMLNSGILPDKFAYSAIIQSCIGLDSLELGKMVHAQIVMRGFATHIFVSTSLLNMYAKLGSIEDSYWVFNMMTEHNQVSWNAMISGCTSNGLHLEAFDLFVRMKNGACTPNMYTLVSVSKAVGKLVDVNMGKEVQNCASELGIEGNVLVGTALIDMYSKCGSLHDARSVFDTNFINCGVNTPWNAMISGYSQSGCSQEALELYVQMCQNGITSDLYTYCSVFNAIAASKSLQFGRVVHGMVLKCGLDLMVVSVNNAIADAYSKCGFLEDVRKVFDRMEERDIVSWTTLVTAYSQSSLGEEALATFCLMREEGFAPNQFTFSSVLISCASLCFLEYGRQVHGLLCKAGLDTEKCIESALIDMYAKCGSITEAGKVFDKISNPDIVSWTAIISGYAQHGLVEDALQLFRRMELSGIKANAVTLLCVLFACSHGGMVEEGLFYFQQMEDGYGVVPEMEHYACIIDLLGRVGRLDDAMEFIRKMPMEPNEMVWQTLLGGCRVHGNVELGEIAARKILSIRPEYSATYVLLSNTYIETGSYEDGLSLRNVMKDQGVKKEPGYSWISVKGRVHKFYSGDQQHPQKKEIYVKLEELREKIKAMGYVPDLRYVLNNAD</sequence>
<dbReference type="GO" id="GO:0003723">
    <property type="term" value="F:RNA binding"/>
    <property type="evidence" value="ECO:0007669"/>
    <property type="project" value="InterPro"/>
</dbReference>
<dbReference type="InterPro" id="IPR046849">
    <property type="entry name" value="E2_motif"/>
</dbReference>
<dbReference type="PANTHER" id="PTHR47926:SF395">
    <property type="entry name" value="TETRATRICOPEPTIDE-LIKE HELICAL DOMAIN, DYW DOMAIN PROTEIN-RELATED"/>
    <property type="match status" value="1"/>
</dbReference>